<gene>
    <name evidence="2" type="ORF">BJY01DRAFT_209178</name>
</gene>
<evidence type="ECO:0008006" key="4">
    <source>
        <dbReference type="Google" id="ProtNLM"/>
    </source>
</evidence>
<name>A0ABR4KII2_9EURO</name>
<proteinExistence type="predicted"/>
<organism evidence="2 3">
    <name type="scientific">Aspergillus pseudoustus</name>
    <dbReference type="NCBI Taxonomy" id="1810923"/>
    <lineage>
        <taxon>Eukaryota</taxon>
        <taxon>Fungi</taxon>
        <taxon>Dikarya</taxon>
        <taxon>Ascomycota</taxon>
        <taxon>Pezizomycotina</taxon>
        <taxon>Eurotiomycetes</taxon>
        <taxon>Eurotiomycetidae</taxon>
        <taxon>Eurotiales</taxon>
        <taxon>Aspergillaceae</taxon>
        <taxon>Aspergillus</taxon>
        <taxon>Aspergillus subgen. Nidulantes</taxon>
    </lineage>
</organism>
<dbReference type="EMBL" id="JBFXLU010000031">
    <property type="protein sequence ID" value="KAL2851112.1"/>
    <property type="molecule type" value="Genomic_DNA"/>
</dbReference>
<sequence>MPMLVLFLYFLDGFQDENSQLSTGVGSPCLSATRNSRLLSTAGEAPLFTVASLSLKAGPILWNGREQVTSDGRSRPGGALENGHRSSDAR</sequence>
<protein>
    <recommendedName>
        <fullName evidence="4">Secreted protein</fullName>
    </recommendedName>
</protein>
<accession>A0ABR4KII2</accession>
<feature type="region of interest" description="Disordered" evidence="1">
    <location>
        <begin position="66"/>
        <end position="90"/>
    </location>
</feature>
<dbReference type="Proteomes" id="UP001610446">
    <property type="component" value="Unassembled WGS sequence"/>
</dbReference>
<evidence type="ECO:0000256" key="1">
    <source>
        <dbReference type="SAM" id="MobiDB-lite"/>
    </source>
</evidence>
<evidence type="ECO:0000313" key="2">
    <source>
        <dbReference type="EMBL" id="KAL2851112.1"/>
    </source>
</evidence>
<reference evidence="2 3" key="1">
    <citation type="submission" date="2024-07" db="EMBL/GenBank/DDBJ databases">
        <title>Section-level genome sequencing and comparative genomics of Aspergillus sections Usti and Cavernicolus.</title>
        <authorList>
            <consortium name="Lawrence Berkeley National Laboratory"/>
            <person name="Nybo J.L."/>
            <person name="Vesth T.C."/>
            <person name="Theobald S."/>
            <person name="Frisvad J.C."/>
            <person name="Larsen T.O."/>
            <person name="Kjaerboelling I."/>
            <person name="Rothschild-Mancinelli K."/>
            <person name="Lyhne E.K."/>
            <person name="Kogle M.E."/>
            <person name="Barry K."/>
            <person name="Clum A."/>
            <person name="Na H."/>
            <person name="Ledsgaard L."/>
            <person name="Lin J."/>
            <person name="Lipzen A."/>
            <person name="Kuo A."/>
            <person name="Riley R."/>
            <person name="Mondo S."/>
            <person name="Labutti K."/>
            <person name="Haridas S."/>
            <person name="Pangalinan J."/>
            <person name="Salamov A.A."/>
            <person name="Simmons B.A."/>
            <person name="Magnuson J.K."/>
            <person name="Chen J."/>
            <person name="Drula E."/>
            <person name="Henrissat B."/>
            <person name="Wiebenga A."/>
            <person name="Lubbers R.J."/>
            <person name="Gomes A.C."/>
            <person name="Makela M.R."/>
            <person name="Stajich J."/>
            <person name="Grigoriev I.V."/>
            <person name="Mortensen U.H."/>
            <person name="De Vries R.P."/>
            <person name="Baker S.E."/>
            <person name="Andersen M.R."/>
        </authorList>
    </citation>
    <scope>NUCLEOTIDE SEQUENCE [LARGE SCALE GENOMIC DNA]</scope>
    <source>
        <strain evidence="2 3">CBS 123904</strain>
    </source>
</reference>
<comment type="caution">
    <text evidence="2">The sequence shown here is derived from an EMBL/GenBank/DDBJ whole genome shotgun (WGS) entry which is preliminary data.</text>
</comment>
<evidence type="ECO:0000313" key="3">
    <source>
        <dbReference type="Proteomes" id="UP001610446"/>
    </source>
</evidence>
<keyword evidence="3" id="KW-1185">Reference proteome</keyword>